<dbReference type="Pfam" id="PF00931">
    <property type="entry name" value="NB-ARC"/>
    <property type="match status" value="1"/>
</dbReference>
<comment type="similarity">
    <text evidence="1">Belongs to the disease resistance NB-LRR family.</text>
</comment>
<dbReference type="Gene3D" id="3.40.50.300">
    <property type="entry name" value="P-loop containing nucleotide triphosphate hydrolases"/>
    <property type="match status" value="1"/>
</dbReference>
<dbReference type="PANTHER" id="PTHR33463">
    <property type="entry name" value="NB-ARC DOMAIN-CONTAINING PROTEIN-RELATED"/>
    <property type="match status" value="1"/>
</dbReference>
<dbReference type="PANTHER" id="PTHR33463:SF204">
    <property type="entry name" value="NB-ARC DOMAIN-CONTAINING PROTEIN"/>
    <property type="match status" value="1"/>
</dbReference>
<dbReference type="Pfam" id="PF23247">
    <property type="entry name" value="LRR_RPS2"/>
    <property type="match status" value="1"/>
</dbReference>
<keyword evidence="2" id="KW-0677">Repeat</keyword>
<dbReference type="InterPro" id="IPR032675">
    <property type="entry name" value="LRR_dom_sf"/>
</dbReference>
<organism evidence="8 9">
    <name type="scientific">Acorus gramineus</name>
    <name type="common">Dwarf sweet flag</name>
    <dbReference type="NCBI Taxonomy" id="55184"/>
    <lineage>
        <taxon>Eukaryota</taxon>
        <taxon>Viridiplantae</taxon>
        <taxon>Streptophyta</taxon>
        <taxon>Embryophyta</taxon>
        <taxon>Tracheophyta</taxon>
        <taxon>Spermatophyta</taxon>
        <taxon>Magnoliopsida</taxon>
        <taxon>Liliopsida</taxon>
        <taxon>Acoraceae</taxon>
        <taxon>Acorus</taxon>
    </lineage>
</organism>
<evidence type="ECO:0000256" key="4">
    <source>
        <dbReference type="ARBA" id="ARBA00022840"/>
    </source>
</evidence>
<evidence type="ECO:0000259" key="6">
    <source>
        <dbReference type="Pfam" id="PF23247"/>
    </source>
</evidence>
<keyword evidence="4" id="KW-0547">Nucleotide-binding</keyword>
<feature type="domain" description="NB-ARC" evidence="5">
    <location>
        <begin position="91"/>
        <end position="261"/>
    </location>
</feature>
<dbReference type="SUPFAM" id="SSF52540">
    <property type="entry name" value="P-loop containing nucleoside triphosphate hydrolases"/>
    <property type="match status" value="1"/>
</dbReference>
<keyword evidence="4" id="KW-0067">ATP-binding</keyword>
<reference evidence="8" key="1">
    <citation type="journal article" date="2023" name="Nat. Commun.">
        <title>Diploid and tetraploid genomes of Acorus and the evolution of monocots.</title>
        <authorList>
            <person name="Ma L."/>
            <person name="Liu K.W."/>
            <person name="Li Z."/>
            <person name="Hsiao Y.Y."/>
            <person name="Qi Y."/>
            <person name="Fu T."/>
            <person name="Tang G.D."/>
            <person name="Zhang D."/>
            <person name="Sun W.H."/>
            <person name="Liu D.K."/>
            <person name="Li Y."/>
            <person name="Chen G.Z."/>
            <person name="Liu X.D."/>
            <person name="Liao X.Y."/>
            <person name="Jiang Y.T."/>
            <person name="Yu X."/>
            <person name="Hao Y."/>
            <person name="Huang J."/>
            <person name="Zhao X.W."/>
            <person name="Ke S."/>
            <person name="Chen Y.Y."/>
            <person name="Wu W.L."/>
            <person name="Hsu J.L."/>
            <person name="Lin Y.F."/>
            <person name="Huang M.D."/>
            <person name="Li C.Y."/>
            <person name="Huang L."/>
            <person name="Wang Z.W."/>
            <person name="Zhao X."/>
            <person name="Zhong W.Y."/>
            <person name="Peng D.H."/>
            <person name="Ahmad S."/>
            <person name="Lan S."/>
            <person name="Zhang J.S."/>
            <person name="Tsai W.C."/>
            <person name="Van de Peer Y."/>
            <person name="Liu Z.J."/>
        </authorList>
    </citation>
    <scope>NUCLEOTIDE SEQUENCE</scope>
    <source>
        <strain evidence="8">SCP</strain>
    </source>
</reference>
<reference evidence="8" key="2">
    <citation type="submission" date="2023-06" db="EMBL/GenBank/DDBJ databases">
        <authorList>
            <person name="Ma L."/>
            <person name="Liu K.-W."/>
            <person name="Li Z."/>
            <person name="Hsiao Y.-Y."/>
            <person name="Qi Y."/>
            <person name="Fu T."/>
            <person name="Tang G."/>
            <person name="Zhang D."/>
            <person name="Sun W.-H."/>
            <person name="Liu D.-K."/>
            <person name="Li Y."/>
            <person name="Chen G.-Z."/>
            <person name="Liu X.-D."/>
            <person name="Liao X.-Y."/>
            <person name="Jiang Y.-T."/>
            <person name="Yu X."/>
            <person name="Hao Y."/>
            <person name="Huang J."/>
            <person name="Zhao X.-W."/>
            <person name="Ke S."/>
            <person name="Chen Y.-Y."/>
            <person name="Wu W.-L."/>
            <person name="Hsu J.-L."/>
            <person name="Lin Y.-F."/>
            <person name="Huang M.-D."/>
            <person name="Li C.-Y."/>
            <person name="Huang L."/>
            <person name="Wang Z.-W."/>
            <person name="Zhao X."/>
            <person name="Zhong W.-Y."/>
            <person name="Peng D.-H."/>
            <person name="Ahmad S."/>
            <person name="Lan S."/>
            <person name="Zhang J.-S."/>
            <person name="Tsai W.-C."/>
            <person name="Van De Peer Y."/>
            <person name="Liu Z.-J."/>
        </authorList>
    </citation>
    <scope>NUCLEOTIDE SEQUENCE</scope>
    <source>
        <strain evidence="8">SCP</strain>
        <tissue evidence="8">Leaves</tissue>
    </source>
</reference>
<dbReference type="FunFam" id="3.40.50.300:FF:001091">
    <property type="entry name" value="Probable disease resistance protein At1g61300"/>
    <property type="match status" value="1"/>
</dbReference>
<dbReference type="InterPro" id="IPR057135">
    <property type="entry name" value="At4g27190-like_LRR"/>
</dbReference>
<dbReference type="Gene3D" id="3.80.10.10">
    <property type="entry name" value="Ribonuclease Inhibitor"/>
    <property type="match status" value="1"/>
</dbReference>
<dbReference type="GO" id="GO:0002758">
    <property type="term" value="P:innate immune response-activating signaling pathway"/>
    <property type="evidence" value="ECO:0007669"/>
    <property type="project" value="UniProtKB-ARBA"/>
</dbReference>
<dbReference type="InterPro" id="IPR027417">
    <property type="entry name" value="P-loop_NTPase"/>
</dbReference>
<dbReference type="FunFam" id="1.10.8.430:FF:000003">
    <property type="entry name" value="Probable disease resistance protein At5g66910"/>
    <property type="match status" value="1"/>
</dbReference>
<name>A0AAV9AM19_ACOGR</name>
<dbReference type="Proteomes" id="UP001179952">
    <property type="component" value="Unassembled WGS sequence"/>
</dbReference>
<evidence type="ECO:0000256" key="2">
    <source>
        <dbReference type="ARBA" id="ARBA00022737"/>
    </source>
</evidence>
<evidence type="ECO:0000313" key="9">
    <source>
        <dbReference type="Proteomes" id="UP001179952"/>
    </source>
</evidence>
<dbReference type="InterPro" id="IPR050905">
    <property type="entry name" value="Plant_NBS-LRR"/>
</dbReference>
<dbReference type="SUPFAM" id="SSF52058">
    <property type="entry name" value="L domain-like"/>
    <property type="match status" value="1"/>
</dbReference>
<dbReference type="GO" id="GO:0043531">
    <property type="term" value="F:ADP binding"/>
    <property type="evidence" value="ECO:0007669"/>
    <property type="project" value="InterPro"/>
</dbReference>
<keyword evidence="9" id="KW-1185">Reference proteome</keyword>
<evidence type="ECO:0000256" key="1">
    <source>
        <dbReference type="ARBA" id="ARBA00008894"/>
    </source>
</evidence>
<keyword evidence="3" id="KW-0611">Plant defense</keyword>
<evidence type="ECO:0000256" key="3">
    <source>
        <dbReference type="ARBA" id="ARBA00022821"/>
    </source>
</evidence>
<gene>
    <name evidence="8" type="ORF">QJS04_geneDACA023130</name>
</gene>
<dbReference type="PRINTS" id="PR00364">
    <property type="entry name" value="DISEASERSIST"/>
</dbReference>
<evidence type="ECO:0000313" key="8">
    <source>
        <dbReference type="EMBL" id="KAK1265227.1"/>
    </source>
</evidence>
<protein>
    <submittedName>
        <fullName evidence="8">Disease resistance protein RFL1</fullName>
    </submittedName>
</protein>
<feature type="domain" description="Disease resistance protein At4g27190-like leucine-rich repeats" evidence="6">
    <location>
        <begin position="542"/>
        <end position="644"/>
    </location>
</feature>
<accession>A0AAV9AM19</accession>
<comment type="caution">
    <text evidence="8">The sequence shown here is derived from an EMBL/GenBank/DDBJ whole genome shotgun (WGS) entry which is preliminary data.</text>
</comment>
<dbReference type="AlphaFoldDB" id="A0AAV9AM19"/>
<dbReference type="Gene3D" id="1.10.8.430">
    <property type="entry name" value="Helical domain of apoptotic protease-activating factors"/>
    <property type="match status" value="1"/>
</dbReference>
<feature type="domain" description="Disease resistance protein winged helix" evidence="7">
    <location>
        <begin position="350"/>
        <end position="420"/>
    </location>
</feature>
<dbReference type="InterPro" id="IPR002182">
    <property type="entry name" value="NB-ARC"/>
</dbReference>
<dbReference type="FunFam" id="1.10.10.10:FF:000322">
    <property type="entry name" value="Probable disease resistance protein At1g63360"/>
    <property type="match status" value="1"/>
</dbReference>
<dbReference type="GO" id="GO:0042742">
    <property type="term" value="P:defense response to bacterium"/>
    <property type="evidence" value="ECO:0007669"/>
    <property type="project" value="UniProtKB-ARBA"/>
</dbReference>
<dbReference type="GO" id="GO:0009626">
    <property type="term" value="P:plant-type hypersensitive response"/>
    <property type="evidence" value="ECO:0007669"/>
    <property type="project" value="UniProtKB-ARBA"/>
</dbReference>
<evidence type="ECO:0000259" key="7">
    <source>
        <dbReference type="Pfam" id="PF23559"/>
    </source>
</evidence>
<dbReference type="Pfam" id="PF23559">
    <property type="entry name" value="WHD_DRP"/>
    <property type="match status" value="1"/>
</dbReference>
<dbReference type="InterPro" id="IPR058922">
    <property type="entry name" value="WHD_DRP"/>
</dbReference>
<dbReference type="InterPro" id="IPR042197">
    <property type="entry name" value="Apaf_helical"/>
</dbReference>
<proteinExistence type="inferred from homology"/>
<dbReference type="GO" id="GO:0005524">
    <property type="term" value="F:ATP binding"/>
    <property type="evidence" value="ECO:0007669"/>
    <property type="project" value="UniProtKB-KW"/>
</dbReference>
<dbReference type="EMBL" id="JAUJYN010000008">
    <property type="protein sequence ID" value="KAK1265227.1"/>
    <property type="molecule type" value="Genomic_DNA"/>
</dbReference>
<evidence type="ECO:0000259" key="5">
    <source>
        <dbReference type="Pfam" id="PF00931"/>
    </source>
</evidence>
<sequence length="709" mass="79923">MERTNPVAVWLDTVRSLKESYDSIEADIKSTCNCVGDCYLHCSPSEEDGRRAVVLLEKVREATTERSNLKKWVEPIPGPSSLETDSPLKEALNELRSIFYEKHKAGVIGVCGMGGIGKTTLLKRFEDELRHRPGDFKTIIFVVVSKEPNAQKIQKEIGEKLGIFFSEGESVEDQARKVCAALHDNKFVLLLDDVWDGIKLKNILTHIGVPFPNEENKCKFILTSRSSGTCNKMGAGDHKVKVGYLKSEEAWALFKKNVGEMIINSDPEIQVHAETMVKKCGGLPLALMVIGSAMASKTTIQEWKHAASSMEELRTDKIEGMEVELLSSLKLSYDSLPGDTIKECFLYCCLYPEDDEIYKEELVDYWVGEGFFDDEYGDEIDKARGEGHSIIGRLKAAHLLETGHSSDSNVRMHDVIRDMALWISGKREDKFLVRAGLGLKEAPEPQKWSGNKRISLMHNNIKNLPNLISDCPNLSTLLIQYNGMSGEVSSGFFQSMTNLRVLDLSWTSIESLPIELGWLTRLRYLNLSNTFELDSIPVGAHVALQNLRQLTIIGCSVLKHFSCIRHLRCLESVQIDECWKMKKLIDGEDGVVEDEASTLSLSLPKLKYIRLADLPKLESICEHPLLLPSLKQLSVSICPHLKKLPLEINSAPDLEEIEGEQEWWDGLVWDDELIKQKFVTVLRSWGMFSSSHFIYTINFFFLSNCLVTN</sequence>